<evidence type="ECO:0000313" key="1">
    <source>
        <dbReference type="EMBL" id="MFC3909931.1"/>
    </source>
</evidence>
<comment type="caution">
    <text evidence="1">The sequence shown here is derived from an EMBL/GenBank/DDBJ whole genome shotgun (WGS) entry which is preliminary data.</text>
</comment>
<gene>
    <name evidence="1" type="ORF">ACFORL_12710</name>
</gene>
<proteinExistence type="predicted"/>
<sequence length="187" mass="21569">MPLDFFGTKLPLEHNPNAALLKQATNFKLKSEARSNEDVYQAYQILLGELKLNDDDFQFKCDQHIFGYLVITMTIKDFEGEESKIRYPMNFMQIAKQCNSSASPLSTNQHAILPALLRNAGGLILNKKLPFDPTWIDSLALSQQSRLLLKSRWERYQQFEVEYVLTAEPQEDALSVNERECCHCFIM</sequence>
<name>A0ABV8CIN9_9GAMM</name>
<organism evidence="1 2">
    <name type="scientific">Legionella dresdenensis</name>
    <dbReference type="NCBI Taxonomy" id="450200"/>
    <lineage>
        <taxon>Bacteria</taxon>
        <taxon>Pseudomonadati</taxon>
        <taxon>Pseudomonadota</taxon>
        <taxon>Gammaproteobacteria</taxon>
        <taxon>Legionellales</taxon>
        <taxon>Legionellaceae</taxon>
        <taxon>Legionella</taxon>
    </lineage>
</organism>
<reference evidence="2" key="1">
    <citation type="journal article" date="2019" name="Int. J. Syst. Evol. Microbiol.">
        <title>The Global Catalogue of Microorganisms (GCM) 10K type strain sequencing project: providing services to taxonomists for standard genome sequencing and annotation.</title>
        <authorList>
            <consortium name="The Broad Institute Genomics Platform"/>
            <consortium name="The Broad Institute Genome Sequencing Center for Infectious Disease"/>
            <person name="Wu L."/>
            <person name="Ma J."/>
        </authorList>
    </citation>
    <scope>NUCLEOTIDE SEQUENCE [LARGE SCALE GENOMIC DNA]</scope>
    <source>
        <strain evidence="2">CCUG 59858</strain>
    </source>
</reference>
<evidence type="ECO:0000313" key="2">
    <source>
        <dbReference type="Proteomes" id="UP001595758"/>
    </source>
</evidence>
<accession>A0ABV8CIN9</accession>
<protein>
    <submittedName>
        <fullName evidence="1">Uncharacterized protein</fullName>
    </submittedName>
</protein>
<dbReference type="Proteomes" id="UP001595758">
    <property type="component" value="Unassembled WGS sequence"/>
</dbReference>
<dbReference type="EMBL" id="JBHSAB010000031">
    <property type="protein sequence ID" value="MFC3909931.1"/>
    <property type="molecule type" value="Genomic_DNA"/>
</dbReference>
<dbReference type="RefSeq" id="WP_382344597.1">
    <property type="nucleotide sequence ID" value="NZ_JBHSAB010000031.1"/>
</dbReference>
<keyword evidence="2" id="KW-1185">Reference proteome</keyword>